<dbReference type="InParanoid" id="A0A078B692"/>
<dbReference type="EMBL" id="CCKQ01016939">
    <property type="protein sequence ID" value="CDW88832.1"/>
    <property type="molecule type" value="Genomic_DNA"/>
</dbReference>
<name>A0A078B692_STYLE</name>
<accession>A0A078B692</accession>
<evidence type="ECO:0000313" key="2">
    <source>
        <dbReference type="Proteomes" id="UP000039865"/>
    </source>
</evidence>
<dbReference type="SUPFAM" id="SSF54197">
    <property type="entry name" value="HIT-like"/>
    <property type="match status" value="1"/>
</dbReference>
<sequence>MKRVKLAVQLEGANFVEQQRSKERIYYIRQNYLYICKFHIKDEKIIIVADIKPRAETHLQCIPKRHIRDISFLRPNQTDISLLEHMFRIGSEYLYKHHPNIMYHKRYLGDGLTKYDELLSELIFKQKKLEDFRGQIDQDDANEEVKDQLQL</sequence>
<dbReference type="Proteomes" id="UP000039865">
    <property type="component" value="Unassembled WGS sequence"/>
</dbReference>
<dbReference type="OrthoDB" id="672793at2759"/>
<proteinExistence type="predicted"/>
<dbReference type="AlphaFoldDB" id="A0A078B692"/>
<protein>
    <submittedName>
        <fullName evidence="1">Histidine triad family protein</fullName>
    </submittedName>
</protein>
<reference evidence="1 2" key="1">
    <citation type="submission" date="2014-06" db="EMBL/GenBank/DDBJ databases">
        <authorList>
            <person name="Swart Estienne"/>
        </authorList>
    </citation>
    <scope>NUCLEOTIDE SEQUENCE [LARGE SCALE GENOMIC DNA]</scope>
    <source>
        <strain evidence="1 2">130c</strain>
    </source>
</reference>
<gene>
    <name evidence="1" type="primary">Contig10223.g10915</name>
    <name evidence="1" type="ORF">STYLEM_17957</name>
</gene>
<dbReference type="Gene3D" id="3.30.428.10">
    <property type="entry name" value="HIT-like"/>
    <property type="match status" value="1"/>
</dbReference>
<organism evidence="1 2">
    <name type="scientific">Stylonychia lemnae</name>
    <name type="common">Ciliate</name>
    <dbReference type="NCBI Taxonomy" id="5949"/>
    <lineage>
        <taxon>Eukaryota</taxon>
        <taxon>Sar</taxon>
        <taxon>Alveolata</taxon>
        <taxon>Ciliophora</taxon>
        <taxon>Intramacronucleata</taxon>
        <taxon>Spirotrichea</taxon>
        <taxon>Stichotrichia</taxon>
        <taxon>Sporadotrichida</taxon>
        <taxon>Oxytrichidae</taxon>
        <taxon>Stylonychinae</taxon>
        <taxon>Stylonychia</taxon>
    </lineage>
</organism>
<evidence type="ECO:0000313" key="1">
    <source>
        <dbReference type="EMBL" id="CDW88832.1"/>
    </source>
</evidence>
<dbReference type="Pfam" id="PF11969">
    <property type="entry name" value="DcpS_C"/>
    <property type="match status" value="1"/>
</dbReference>
<keyword evidence="2" id="KW-1185">Reference proteome</keyword>
<dbReference type="InterPro" id="IPR036265">
    <property type="entry name" value="HIT-like_sf"/>
</dbReference>